<keyword evidence="2" id="KW-1185">Reference proteome</keyword>
<dbReference type="Proteomes" id="UP001055125">
    <property type="component" value="Unassembled WGS sequence"/>
</dbReference>
<organism evidence="1 2">
    <name type="scientific">Methylobacterium iners</name>
    <dbReference type="NCBI Taxonomy" id="418707"/>
    <lineage>
        <taxon>Bacteria</taxon>
        <taxon>Pseudomonadati</taxon>
        <taxon>Pseudomonadota</taxon>
        <taxon>Alphaproteobacteria</taxon>
        <taxon>Hyphomicrobiales</taxon>
        <taxon>Methylobacteriaceae</taxon>
        <taxon>Methylobacterium</taxon>
    </lineage>
</organism>
<dbReference type="EMBL" id="BPQP01000019">
    <property type="protein sequence ID" value="GJD94151.1"/>
    <property type="molecule type" value="Genomic_DNA"/>
</dbReference>
<name>A0ABQ4RUC3_9HYPH</name>
<sequence length="207" mass="22357">MTVSTESLTSGDLGRIIAEASNKIEEAEHHLGQIEKRRLAVALYAMRGDQAAVDELAAIERDETALRERLRNRKAALAEALRLHAEVSATERASAKRTAIRQTLQLAEKIVSASEEIDRALAAVVPLANERNALVDKVIALGVVDADRAHNSKDVLYFTSAVFASGLARLMGKGESAATHGTLAEISRLSLQVAPKDRRLLDEEDAA</sequence>
<dbReference type="RefSeq" id="WP_238243337.1">
    <property type="nucleotide sequence ID" value="NZ_BPQP01000019.1"/>
</dbReference>
<protein>
    <recommendedName>
        <fullName evidence="3">Resolvase</fullName>
    </recommendedName>
</protein>
<proteinExistence type="predicted"/>
<evidence type="ECO:0000313" key="2">
    <source>
        <dbReference type="Proteomes" id="UP001055125"/>
    </source>
</evidence>
<evidence type="ECO:0000313" key="1">
    <source>
        <dbReference type="EMBL" id="GJD94151.1"/>
    </source>
</evidence>
<comment type="caution">
    <text evidence="1">The sequence shown here is derived from an EMBL/GenBank/DDBJ whole genome shotgun (WGS) entry which is preliminary data.</text>
</comment>
<gene>
    <name evidence="1" type="ORF">OCOJLMKI_1353</name>
</gene>
<reference evidence="1" key="2">
    <citation type="submission" date="2021-08" db="EMBL/GenBank/DDBJ databases">
        <authorList>
            <person name="Tani A."/>
            <person name="Ola A."/>
            <person name="Ogura Y."/>
            <person name="Katsura K."/>
            <person name="Hayashi T."/>
        </authorList>
    </citation>
    <scope>NUCLEOTIDE SEQUENCE</scope>
    <source>
        <strain evidence="1">DSM 19015</strain>
    </source>
</reference>
<evidence type="ECO:0008006" key="3">
    <source>
        <dbReference type="Google" id="ProtNLM"/>
    </source>
</evidence>
<accession>A0ABQ4RUC3</accession>
<reference evidence="1" key="1">
    <citation type="journal article" date="2021" name="Front. Microbiol.">
        <title>Comprehensive Comparative Genomics and Phenotyping of Methylobacterium Species.</title>
        <authorList>
            <person name="Alessa O."/>
            <person name="Ogura Y."/>
            <person name="Fujitani Y."/>
            <person name="Takami H."/>
            <person name="Hayashi T."/>
            <person name="Sahin N."/>
            <person name="Tani A."/>
        </authorList>
    </citation>
    <scope>NUCLEOTIDE SEQUENCE</scope>
    <source>
        <strain evidence="1">DSM 19015</strain>
    </source>
</reference>